<dbReference type="InterPro" id="IPR015422">
    <property type="entry name" value="PyrdxlP-dep_Trfase_small"/>
</dbReference>
<dbReference type="PANTHER" id="PTHR30244">
    <property type="entry name" value="TRANSAMINASE"/>
    <property type="match status" value="1"/>
</dbReference>
<keyword evidence="7" id="KW-1185">Reference proteome</keyword>
<dbReference type="Gene3D" id="3.90.1150.10">
    <property type="entry name" value="Aspartate Aminotransferase, domain 1"/>
    <property type="match status" value="1"/>
</dbReference>
<evidence type="ECO:0000256" key="5">
    <source>
        <dbReference type="RuleBase" id="RU004508"/>
    </source>
</evidence>
<dbReference type="GO" id="GO:0030170">
    <property type="term" value="F:pyridoxal phosphate binding"/>
    <property type="evidence" value="ECO:0007669"/>
    <property type="project" value="TreeGrafter"/>
</dbReference>
<name>A0A7W6RAZ5_9PROT</name>
<dbReference type="GO" id="GO:0000271">
    <property type="term" value="P:polysaccharide biosynthetic process"/>
    <property type="evidence" value="ECO:0007669"/>
    <property type="project" value="TreeGrafter"/>
</dbReference>
<dbReference type="InterPro" id="IPR015421">
    <property type="entry name" value="PyrdxlP-dep_Trfase_major"/>
</dbReference>
<dbReference type="RefSeq" id="WP_184042215.1">
    <property type="nucleotide sequence ID" value="NZ_JACIGK010000001.1"/>
</dbReference>
<dbReference type="EMBL" id="JACIGK010000001">
    <property type="protein sequence ID" value="MBB4264584.1"/>
    <property type="molecule type" value="Genomic_DNA"/>
</dbReference>
<proteinExistence type="inferred from homology"/>
<feature type="modified residue" description="N6-(pyridoxal phosphate)lysine" evidence="4">
    <location>
        <position position="185"/>
    </location>
</feature>
<gene>
    <name evidence="6" type="ORF">GGD89_000190</name>
</gene>
<organism evidence="6 7">
    <name type="scientific">Roseospira visakhapatnamensis</name>
    <dbReference type="NCBI Taxonomy" id="390880"/>
    <lineage>
        <taxon>Bacteria</taxon>
        <taxon>Pseudomonadati</taxon>
        <taxon>Pseudomonadota</taxon>
        <taxon>Alphaproteobacteria</taxon>
        <taxon>Rhodospirillales</taxon>
        <taxon>Rhodospirillaceae</taxon>
        <taxon>Roseospira</taxon>
    </lineage>
</organism>
<comment type="caution">
    <text evidence="6">The sequence shown here is derived from an EMBL/GenBank/DDBJ whole genome shotgun (WGS) entry which is preliminary data.</text>
</comment>
<protein>
    <submittedName>
        <fullName evidence="6">dTDP-4-amino-4,6-dideoxygalactose transaminase</fullName>
    </submittedName>
</protein>
<reference evidence="6 7" key="1">
    <citation type="submission" date="2020-08" db="EMBL/GenBank/DDBJ databases">
        <title>Genome sequencing of Purple Non-Sulfur Bacteria from various extreme environments.</title>
        <authorList>
            <person name="Mayer M."/>
        </authorList>
    </citation>
    <scope>NUCLEOTIDE SEQUENCE [LARGE SCALE GENOMIC DNA]</scope>
    <source>
        <strain evidence="6 7">JA131</strain>
    </source>
</reference>
<evidence type="ECO:0000256" key="1">
    <source>
        <dbReference type="ARBA" id="ARBA00022898"/>
    </source>
</evidence>
<keyword evidence="1 4" id="KW-0663">Pyridoxal phosphate</keyword>
<dbReference type="InterPro" id="IPR000653">
    <property type="entry name" value="DegT/StrS_aminotransferase"/>
</dbReference>
<dbReference type="Proteomes" id="UP000554286">
    <property type="component" value="Unassembled WGS sequence"/>
</dbReference>
<feature type="active site" description="Proton acceptor" evidence="3">
    <location>
        <position position="185"/>
    </location>
</feature>
<evidence type="ECO:0000313" key="6">
    <source>
        <dbReference type="EMBL" id="MBB4264584.1"/>
    </source>
</evidence>
<dbReference type="PANTHER" id="PTHR30244:SF36">
    <property type="entry name" value="3-OXO-GLUCOSE-6-PHOSPHATE:GLUTAMATE AMINOTRANSFERASE"/>
    <property type="match status" value="1"/>
</dbReference>
<dbReference type="InterPro" id="IPR015424">
    <property type="entry name" value="PyrdxlP-dep_Trfase"/>
</dbReference>
<evidence type="ECO:0000256" key="4">
    <source>
        <dbReference type="PIRSR" id="PIRSR000390-2"/>
    </source>
</evidence>
<dbReference type="SUPFAM" id="SSF53383">
    <property type="entry name" value="PLP-dependent transferases"/>
    <property type="match status" value="1"/>
</dbReference>
<evidence type="ECO:0000256" key="2">
    <source>
        <dbReference type="ARBA" id="ARBA00037999"/>
    </source>
</evidence>
<dbReference type="Gene3D" id="3.40.640.10">
    <property type="entry name" value="Type I PLP-dependent aspartate aminotransferase-like (Major domain)"/>
    <property type="match status" value="1"/>
</dbReference>
<dbReference type="CDD" id="cd00616">
    <property type="entry name" value="AHBA_syn"/>
    <property type="match status" value="1"/>
</dbReference>
<comment type="similarity">
    <text evidence="2 5">Belongs to the DegT/DnrJ/EryC1 family.</text>
</comment>
<evidence type="ECO:0000256" key="3">
    <source>
        <dbReference type="PIRSR" id="PIRSR000390-1"/>
    </source>
</evidence>
<evidence type="ECO:0000313" key="7">
    <source>
        <dbReference type="Proteomes" id="UP000554286"/>
    </source>
</evidence>
<dbReference type="GO" id="GO:0008483">
    <property type="term" value="F:transaminase activity"/>
    <property type="evidence" value="ECO:0007669"/>
    <property type="project" value="TreeGrafter"/>
</dbReference>
<dbReference type="PIRSF" id="PIRSF000390">
    <property type="entry name" value="PLP_StrS"/>
    <property type="match status" value="1"/>
</dbReference>
<accession>A0A7W6RAZ5</accession>
<dbReference type="Pfam" id="PF01041">
    <property type="entry name" value="DegT_DnrJ_EryC1"/>
    <property type="match status" value="1"/>
</dbReference>
<dbReference type="AlphaFoldDB" id="A0A7W6RAZ5"/>
<sequence length="370" mass="40475">MTIPFFPPDLFEADRPLIHDLVFEAGTTNRFMLKDHVAALEDGFRRATGAADAIAVSSGTFAVLVALKAAGVGPGDEVIVQAYCCQPVASQVIALGATPVFVDVTADTMVMDPARVEERITPRTRAILPAHLFSCLVDMAPLRDIARRHGLVIVEDACVQQGATQDGVAAGRLGDVGTFSFFQVKAMGGCGEGGMIVTDDPEIGRRCRMLRNHGQDGATRFLHHIIGFNSRMDEIMAGFLNHRLARFDDILRSRARIAASYTERLSVLGNRITLPPPGVEGRCYYIYAVQSPDRDALRAFLLDRGIATHIYYPRILPHQRAFAAYADPRDRLDTAIRAARQNLALPIYPHMTDAQADAVVDGVLAFHTRH</sequence>